<dbReference type="EMBL" id="JAOQAV010000015">
    <property type="protein sequence ID" value="KAJ4188407.1"/>
    <property type="molecule type" value="Genomic_DNA"/>
</dbReference>
<accession>A0A9W8R7N8</accession>
<keyword evidence="3" id="KW-1185">Reference proteome</keyword>
<organism evidence="2 3">
    <name type="scientific">Fusarium falciforme</name>
    <dbReference type="NCBI Taxonomy" id="195108"/>
    <lineage>
        <taxon>Eukaryota</taxon>
        <taxon>Fungi</taxon>
        <taxon>Dikarya</taxon>
        <taxon>Ascomycota</taxon>
        <taxon>Pezizomycotina</taxon>
        <taxon>Sordariomycetes</taxon>
        <taxon>Hypocreomycetidae</taxon>
        <taxon>Hypocreales</taxon>
        <taxon>Nectriaceae</taxon>
        <taxon>Fusarium</taxon>
        <taxon>Fusarium solani species complex</taxon>
    </lineage>
</organism>
<evidence type="ECO:0000313" key="2">
    <source>
        <dbReference type="EMBL" id="KAJ4188407.1"/>
    </source>
</evidence>
<comment type="caution">
    <text evidence="2">The sequence shown here is derived from an EMBL/GenBank/DDBJ whole genome shotgun (WGS) entry which is preliminary data.</text>
</comment>
<dbReference type="Proteomes" id="UP001152087">
    <property type="component" value="Unassembled WGS sequence"/>
</dbReference>
<evidence type="ECO:0000313" key="3">
    <source>
        <dbReference type="Proteomes" id="UP001152087"/>
    </source>
</evidence>
<feature type="region of interest" description="Disordered" evidence="1">
    <location>
        <begin position="203"/>
        <end position="234"/>
    </location>
</feature>
<evidence type="ECO:0000256" key="1">
    <source>
        <dbReference type="SAM" id="MobiDB-lite"/>
    </source>
</evidence>
<gene>
    <name evidence="2" type="ORF">NW755_006567</name>
</gene>
<name>A0A9W8R7N8_9HYPO</name>
<feature type="compositionally biased region" description="Acidic residues" evidence="1">
    <location>
        <begin position="204"/>
        <end position="229"/>
    </location>
</feature>
<sequence>MPNTTLNLQGRSLEKRQIFSRCGNSAMSPLLAQTIQDAKDIMSNMVDHLDLAIGLYRSDGSGELRSDKLTSSQRTFDEHNAFASYRAFISTHYTGANAPGNLEGLETLRGTRRLAQTITDQLEKYLNGEPVRWIRGGFPYINLYCNDNKVLSKTNSNGETYRQATGNDDTVITESGDYLYWVLQKSATLDGKESWVQRKLVCDVDPDDPDYDSDDPDSDSDDGTDEEEEEKTRFGVPVGDGLNAYTYKALYGTLEEIMVFCPSYHAQWLRVDSERSSAGIHYRNLHVDVGQEPTDAHKQAAHDLLDQRDFKKPGYRGIKWLGDFLVQVFIHESTHSEAFTGGGNTLGQTVLVAALA</sequence>
<protein>
    <submittedName>
        <fullName evidence="2">Uncharacterized protein</fullName>
    </submittedName>
</protein>
<reference evidence="2" key="1">
    <citation type="submission" date="2022-09" db="EMBL/GenBank/DDBJ databases">
        <title>Fusarium specimens isolated from Avocado Roots.</title>
        <authorList>
            <person name="Stajich J."/>
            <person name="Roper C."/>
            <person name="Heimlech-Rivalta G."/>
        </authorList>
    </citation>
    <scope>NUCLEOTIDE SEQUENCE</scope>
    <source>
        <strain evidence="2">A02</strain>
    </source>
</reference>
<proteinExistence type="predicted"/>
<dbReference type="AlphaFoldDB" id="A0A9W8R7N8"/>